<feature type="repeat" description="ANK" evidence="3">
    <location>
        <begin position="379"/>
        <end position="411"/>
    </location>
</feature>
<keyword evidence="1" id="KW-0677">Repeat</keyword>
<feature type="repeat" description="ANK" evidence="3">
    <location>
        <begin position="313"/>
        <end position="345"/>
    </location>
</feature>
<gene>
    <name evidence="4" type="ORF">THARTR1_10257</name>
</gene>
<dbReference type="PROSITE" id="PS50297">
    <property type="entry name" value="ANK_REP_REGION"/>
    <property type="match status" value="5"/>
</dbReference>
<comment type="caution">
    <text evidence="4">The sequence shown here is derived from an EMBL/GenBank/DDBJ whole genome shotgun (WGS) entry which is preliminary data.</text>
</comment>
<dbReference type="PROSITE" id="PS50088">
    <property type="entry name" value="ANK_REPEAT"/>
    <property type="match status" value="7"/>
</dbReference>
<dbReference type="SUPFAM" id="SSF48403">
    <property type="entry name" value="Ankyrin repeat"/>
    <property type="match status" value="3"/>
</dbReference>
<dbReference type="Gene3D" id="1.25.40.20">
    <property type="entry name" value="Ankyrin repeat-containing domain"/>
    <property type="match status" value="6"/>
</dbReference>
<sequence length="650" mass="70059">MQSDKNTVKIFLDKGAQIRNCLEEAAAYGNMATLELLLNYGAKTNALAGKLESPLLIALWGGRLNALKLLFNYGADVNSPFDKAEYMSVELLPGDGELYSADCLRFLFDNGAGVNMNDNSSLATALHIALHFDFIEASLLLIDRGADVNELVEGYGYPLHSAIFASDNYPEDDVLLGCLLDRGADLNSQGGTYNTALQAACIKSYAPGESEKTTQIIELLIDRGADVSIQGGEFGTALQAACYNYNSSIAAIILLLKNGADVHAQGGRYGNALQAACSRCIGNRKSKRRKNEALEMVQLLLKHEVDIHVKGGYYGTALQAACASEHEDVVRLLISRGADVNARCGRYGTALQTACATGNLNIVRLLLKEGASINAEIGHHGTALQAACGKNHVRVARVLLEHGADVHLQNNGAWHAATHSGNDNLVRLLLDYGVDVNHPHSLHGTALCPALQRGWNTKTRLEGEDRGDLDLEFRYHQIDWTSRVRLLLECGADPNLAANEYGTALQIACSVKSCLNNGGDMHPGAAGPKLLLELCPNIDVNELGGVFNSALQAAAYSGQTPTISLLLNRGAHVNVRGGKYGSALNAAIIAGYWDTVQVLLDAGATPDCHILSEPDEEWLQRVLEDDGRGGVERYRKFWEVEKAEREVLAD</sequence>
<proteinExistence type="predicted"/>
<dbReference type="AlphaFoldDB" id="A0A2K0TU34"/>
<dbReference type="SMART" id="SM00248">
    <property type="entry name" value="ANK"/>
    <property type="match status" value="13"/>
</dbReference>
<evidence type="ECO:0000313" key="4">
    <source>
        <dbReference type="EMBL" id="PNP49006.1"/>
    </source>
</evidence>
<protein>
    <submittedName>
        <fullName evidence="4">Uncharacterized protein</fullName>
    </submittedName>
</protein>
<dbReference type="Proteomes" id="UP000236290">
    <property type="component" value="Unassembled WGS sequence"/>
</dbReference>
<accession>A0A2K0TU34</accession>
<keyword evidence="2 3" id="KW-0040">ANK repeat</keyword>
<evidence type="ECO:0000313" key="5">
    <source>
        <dbReference type="Proteomes" id="UP000236290"/>
    </source>
</evidence>
<reference evidence="4 5" key="1">
    <citation type="submission" date="2017-02" db="EMBL/GenBank/DDBJ databases">
        <title>Genomes of Trichoderma spp. with biocontrol activity.</title>
        <authorList>
            <person name="Gardiner D."/>
            <person name="Kazan K."/>
            <person name="Vos C."/>
            <person name="Harvey P."/>
        </authorList>
    </citation>
    <scope>NUCLEOTIDE SEQUENCE [LARGE SCALE GENOMIC DNA]</scope>
    <source>
        <strain evidence="4 5">Tr1</strain>
    </source>
</reference>
<dbReference type="Pfam" id="PF12796">
    <property type="entry name" value="Ank_2"/>
    <property type="match status" value="4"/>
</dbReference>
<name>A0A2K0TU34_TRIHA</name>
<feature type="repeat" description="ANK" evidence="3">
    <location>
        <begin position="346"/>
        <end position="378"/>
    </location>
</feature>
<evidence type="ECO:0000256" key="1">
    <source>
        <dbReference type="ARBA" id="ARBA00022737"/>
    </source>
</evidence>
<dbReference type="OrthoDB" id="194358at2759"/>
<dbReference type="PANTHER" id="PTHR24123">
    <property type="entry name" value="ANKYRIN REPEAT-CONTAINING"/>
    <property type="match status" value="1"/>
</dbReference>
<dbReference type="InterPro" id="IPR036770">
    <property type="entry name" value="Ankyrin_rpt-contain_sf"/>
</dbReference>
<dbReference type="InterPro" id="IPR051165">
    <property type="entry name" value="Multifunctional_ANK_Repeat"/>
</dbReference>
<organism evidence="4 5">
    <name type="scientific">Trichoderma harzianum</name>
    <name type="common">Hypocrea lixii</name>
    <dbReference type="NCBI Taxonomy" id="5544"/>
    <lineage>
        <taxon>Eukaryota</taxon>
        <taxon>Fungi</taxon>
        <taxon>Dikarya</taxon>
        <taxon>Ascomycota</taxon>
        <taxon>Pezizomycotina</taxon>
        <taxon>Sordariomycetes</taxon>
        <taxon>Hypocreomycetidae</taxon>
        <taxon>Hypocreales</taxon>
        <taxon>Hypocreaceae</taxon>
        <taxon>Trichoderma</taxon>
    </lineage>
</organism>
<feature type="repeat" description="ANK" evidence="3">
    <location>
        <begin position="546"/>
        <end position="578"/>
    </location>
</feature>
<evidence type="ECO:0000256" key="3">
    <source>
        <dbReference type="PROSITE-ProRule" id="PRU00023"/>
    </source>
</evidence>
<dbReference type="InterPro" id="IPR002110">
    <property type="entry name" value="Ankyrin_rpt"/>
</dbReference>
<dbReference type="PANTHER" id="PTHR24123:SF33">
    <property type="entry name" value="PROTEIN HOS4"/>
    <property type="match status" value="1"/>
</dbReference>
<dbReference type="EMBL" id="MTYI01000223">
    <property type="protein sequence ID" value="PNP49006.1"/>
    <property type="molecule type" value="Genomic_DNA"/>
</dbReference>
<feature type="repeat" description="ANK" evidence="3">
    <location>
        <begin position="409"/>
        <end position="441"/>
    </location>
</feature>
<evidence type="ECO:0000256" key="2">
    <source>
        <dbReference type="ARBA" id="ARBA00023043"/>
    </source>
</evidence>
<feature type="repeat" description="ANK" evidence="3">
    <location>
        <begin position="121"/>
        <end position="153"/>
    </location>
</feature>
<feature type="repeat" description="ANK" evidence="3">
    <location>
        <begin position="50"/>
        <end position="82"/>
    </location>
</feature>